<dbReference type="AlphaFoldDB" id="A0A4S3JM23"/>
<dbReference type="VEuPathDB" id="FungiDB:EYZ11_003834"/>
<organism evidence="2 3">
    <name type="scientific">Aspergillus tanneri</name>
    <dbReference type="NCBI Taxonomy" id="1220188"/>
    <lineage>
        <taxon>Eukaryota</taxon>
        <taxon>Fungi</taxon>
        <taxon>Dikarya</taxon>
        <taxon>Ascomycota</taxon>
        <taxon>Pezizomycotina</taxon>
        <taxon>Eurotiomycetes</taxon>
        <taxon>Eurotiomycetidae</taxon>
        <taxon>Eurotiales</taxon>
        <taxon>Aspergillaceae</taxon>
        <taxon>Aspergillus</taxon>
        <taxon>Aspergillus subgen. Circumdati</taxon>
    </lineage>
</organism>
<proteinExistence type="predicted"/>
<dbReference type="Proteomes" id="UP000308092">
    <property type="component" value="Unassembled WGS sequence"/>
</dbReference>
<name>A0A4S3JM23_9EURO</name>
<keyword evidence="3" id="KW-1185">Reference proteome</keyword>
<evidence type="ECO:0000313" key="3">
    <source>
        <dbReference type="Proteomes" id="UP000308092"/>
    </source>
</evidence>
<evidence type="ECO:0000256" key="1">
    <source>
        <dbReference type="SAM" id="MobiDB-lite"/>
    </source>
</evidence>
<reference evidence="2 3" key="1">
    <citation type="submission" date="2019-03" db="EMBL/GenBank/DDBJ databases">
        <title>The genome sequence of a newly discovered highly antifungal drug resistant Aspergillus species, Aspergillus tanneri NIH 1004.</title>
        <authorList>
            <person name="Mounaud S."/>
            <person name="Singh I."/>
            <person name="Joardar V."/>
            <person name="Pakala S."/>
            <person name="Pakala S."/>
            <person name="Venepally P."/>
            <person name="Hoover J."/>
            <person name="Nierman W."/>
            <person name="Chung J."/>
            <person name="Losada L."/>
        </authorList>
    </citation>
    <scope>NUCLEOTIDE SEQUENCE [LARGE SCALE GENOMIC DNA]</scope>
    <source>
        <strain evidence="2 3">NIH1004</strain>
    </source>
</reference>
<comment type="caution">
    <text evidence="2">The sequence shown here is derived from an EMBL/GenBank/DDBJ whole genome shotgun (WGS) entry which is preliminary data.</text>
</comment>
<feature type="compositionally biased region" description="Low complexity" evidence="1">
    <location>
        <begin position="121"/>
        <end position="139"/>
    </location>
</feature>
<accession>A0A4S3JM23</accession>
<protein>
    <submittedName>
        <fullName evidence="2">Uncharacterized protein</fullName>
    </submittedName>
</protein>
<sequence length="139" mass="15305">MSVNKTGVTSELPVKTHDKQIGRDTTQVPVPMPITRKCRSRSSPNEDREIRSRCLDGIGGCTGDGTQSKSLLEHQDKSYVHGAFCRKKKCFNNVQLLVTCSLWDLISGNSAEGAFASSQEPVSRSRPNVSSRPVIEQTR</sequence>
<feature type="region of interest" description="Disordered" evidence="1">
    <location>
        <begin position="114"/>
        <end position="139"/>
    </location>
</feature>
<feature type="region of interest" description="Disordered" evidence="1">
    <location>
        <begin position="1"/>
        <end position="30"/>
    </location>
</feature>
<gene>
    <name evidence="2" type="ORF">EYZ11_003834</name>
</gene>
<evidence type="ECO:0000313" key="2">
    <source>
        <dbReference type="EMBL" id="THC96679.1"/>
    </source>
</evidence>
<dbReference type="EMBL" id="SOSA01000103">
    <property type="protein sequence ID" value="THC96679.1"/>
    <property type="molecule type" value="Genomic_DNA"/>
</dbReference>